<sequence>MKGRRVAFIAAAVLVCALAAGLGCSSKSSSQSMRQEISWVPKKLAVMPFIRVDSPVMPGNTVCCPLTGATFNSGQIIPGAERVLDQALNTDLRQICSVPMVPYAQTGLVFGQIAGRQFKDSLRQDVAATAKKLGADAVMVGFIFRFRQRVGTSYAVDKPASVAFDLTVMRVSDASVIWKNSFDETQQSLSADLLNLDQYMKHGLRWFTAEELGKMGVTKVLKQFPWRKGDPFTE</sequence>
<dbReference type="PROSITE" id="PS51257">
    <property type="entry name" value="PROKAR_LIPOPROTEIN"/>
    <property type="match status" value="1"/>
</dbReference>
<evidence type="ECO:0000256" key="1">
    <source>
        <dbReference type="SAM" id="SignalP"/>
    </source>
</evidence>
<protein>
    <recommendedName>
        <fullName evidence="4">FlgO domain-containing protein</fullName>
    </recommendedName>
</protein>
<dbReference type="Proteomes" id="UP001366166">
    <property type="component" value="Chromosome"/>
</dbReference>
<evidence type="ECO:0008006" key="4">
    <source>
        <dbReference type="Google" id="ProtNLM"/>
    </source>
</evidence>
<evidence type="ECO:0000313" key="3">
    <source>
        <dbReference type="Proteomes" id="UP001366166"/>
    </source>
</evidence>
<organism evidence="2 3">
    <name type="scientific">Desulfoferula mesophila</name>
    <dbReference type="NCBI Taxonomy" id="3058419"/>
    <lineage>
        <taxon>Bacteria</taxon>
        <taxon>Pseudomonadati</taxon>
        <taxon>Thermodesulfobacteriota</taxon>
        <taxon>Desulfarculia</taxon>
        <taxon>Desulfarculales</taxon>
        <taxon>Desulfarculaceae</taxon>
        <taxon>Desulfoferula</taxon>
    </lineage>
</organism>
<dbReference type="Gene3D" id="3.40.50.10610">
    <property type="entry name" value="ABC-type transport auxiliary lipoprotein component"/>
    <property type="match status" value="1"/>
</dbReference>
<dbReference type="AlphaFoldDB" id="A0AAU9EF45"/>
<name>A0AAU9EF45_9BACT</name>
<gene>
    <name evidence="2" type="ORF">FAK_28490</name>
</gene>
<evidence type="ECO:0000313" key="2">
    <source>
        <dbReference type="EMBL" id="BEQ15783.1"/>
    </source>
</evidence>
<feature type="signal peptide" evidence="1">
    <location>
        <begin position="1"/>
        <end position="19"/>
    </location>
</feature>
<keyword evidence="3" id="KW-1185">Reference proteome</keyword>
<dbReference type="RefSeq" id="WP_338600710.1">
    <property type="nucleotide sequence ID" value="NZ_AP028679.1"/>
</dbReference>
<reference evidence="3" key="1">
    <citation type="journal article" date="2023" name="Arch. Microbiol.">
        <title>Desulfoferula mesophilus gen. nov. sp. nov., a mesophilic sulfate-reducing bacterium isolated from a brackish lake sediment.</title>
        <authorList>
            <person name="Watanabe T."/>
            <person name="Yabe T."/>
            <person name="Tsuji J.M."/>
            <person name="Fukui M."/>
        </authorList>
    </citation>
    <scope>NUCLEOTIDE SEQUENCE [LARGE SCALE GENOMIC DNA]</scope>
    <source>
        <strain evidence="3">12FAK</strain>
    </source>
</reference>
<keyword evidence="1" id="KW-0732">Signal</keyword>
<dbReference type="KEGG" id="dmp:FAK_28490"/>
<accession>A0AAU9EF45</accession>
<dbReference type="EMBL" id="AP028679">
    <property type="protein sequence ID" value="BEQ15783.1"/>
    <property type="molecule type" value="Genomic_DNA"/>
</dbReference>
<proteinExistence type="predicted"/>
<feature type="chain" id="PRO_5043482317" description="FlgO domain-containing protein" evidence="1">
    <location>
        <begin position="20"/>
        <end position="234"/>
    </location>
</feature>